<organism evidence="1 2">
    <name type="scientific">Eumeta variegata</name>
    <name type="common">Bagworm moth</name>
    <name type="synonym">Eumeta japonica</name>
    <dbReference type="NCBI Taxonomy" id="151549"/>
    <lineage>
        <taxon>Eukaryota</taxon>
        <taxon>Metazoa</taxon>
        <taxon>Ecdysozoa</taxon>
        <taxon>Arthropoda</taxon>
        <taxon>Hexapoda</taxon>
        <taxon>Insecta</taxon>
        <taxon>Pterygota</taxon>
        <taxon>Neoptera</taxon>
        <taxon>Endopterygota</taxon>
        <taxon>Lepidoptera</taxon>
        <taxon>Glossata</taxon>
        <taxon>Ditrysia</taxon>
        <taxon>Tineoidea</taxon>
        <taxon>Psychidae</taxon>
        <taxon>Oiketicinae</taxon>
        <taxon>Eumeta</taxon>
    </lineage>
</organism>
<name>A0A4C1WA42_EUMVA</name>
<keyword evidence="2" id="KW-1185">Reference proteome</keyword>
<proteinExistence type="predicted"/>
<comment type="caution">
    <text evidence="1">The sequence shown here is derived from an EMBL/GenBank/DDBJ whole genome shotgun (WGS) entry which is preliminary data.</text>
</comment>
<accession>A0A4C1WA42</accession>
<dbReference type="EMBL" id="BGZK01000520">
    <property type="protein sequence ID" value="GBP48258.1"/>
    <property type="molecule type" value="Genomic_DNA"/>
</dbReference>
<evidence type="ECO:0000313" key="2">
    <source>
        <dbReference type="Proteomes" id="UP000299102"/>
    </source>
</evidence>
<evidence type="ECO:0000313" key="1">
    <source>
        <dbReference type="EMBL" id="GBP48258.1"/>
    </source>
</evidence>
<dbReference type="Proteomes" id="UP000299102">
    <property type="component" value="Unassembled WGS sequence"/>
</dbReference>
<gene>
    <name evidence="1" type="ORF">EVAR_42977_1</name>
</gene>
<reference evidence="1 2" key="1">
    <citation type="journal article" date="2019" name="Commun. Biol.">
        <title>The bagworm genome reveals a unique fibroin gene that provides high tensile strength.</title>
        <authorList>
            <person name="Kono N."/>
            <person name="Nakamura H."/>
            <person name="Ohtoshi R."/>
            <person name="Tomita M."/>
            <person name="Numata K."/>
            <person name="Arakawa K."/>
        </authorList>
    </citation>
    <scope>NUCLEOTIDE SEQUENCE [LARGE SCALE GENOMIC DNA]</scope>
</reference>
<sequence>MGSASLSRCRAEIYAHRGKCNLYATRTWNWFAACKGRRMRVEVSLTLSNNKSEFKKRPPPVAVPRPLKEHSGFESETEVRLLQGSRTKTRFYQIVAKLHGLMFRLRAHALQKIELYASSRAYSVGM</sequence>
<dbReference type="AlphaFoldDB" id="A0A4C1WA42"/>
<protein>
    <submittedName>
        <fullName evidence="1">Uncharacterized protein</fullName>
    </submittedName>
</protein>